<comment type="catalytic activity">
    <reaction evidence="6">
        <text>cytidine(1402) in 16S rRNA + S-adenosyl-L-methionine = N(4)-methylcytidine(1402) in 16S rRNA + S-adenosyl-L-homocysteine + H(+)</text>
        <dbReference type="Rhea" id="RHEA:42928"/>
        <dbReference type="Rhea" id="RHEA-COMP:10286"/>
        <dbReference type="Rhea" id="RHEA-COMP:10287"/>
        <dbReference type="ChEBI" id="CHEBI:15378"/>
        <dbReference type="ChEBI" id="CHEBI:57856"/>
        <dbReference type="ChEBI" id="CHEBI:59789"/>
        <dbReference type="ChEBI" id="CHEBI:74506"/>
        <dbReference type="ChEBI" id="CHEBI:82748"/>
        <dbReference type="EC" id="2.1.1.199"/>
    </reaction>
</comment>
<keyword evidence="3 6" id="KW-0489">Methyltransferase</keyword>
<feature type="binding site" evidence="6">
    <location>
        <position position="52"/>
    </location>
    <ligand>
        <name>S-adenosyl-L-methionine</name>
        <dbReference type="ChEBI" id="CHEBI:59789"/>
    </ligand>
</feature>
<dbReference type="PIRSF" id="PIRSF004486">
    <property type="entry name" value="MraW"/>
    <property type="match status" value="1"/>
</dbReference>
<dbReference type="HAMAP" id="MF_01007">
    <property type="entry name" value="16SrRNA_methyltr_H"/>
    <property type="match status" value="1"/>
</dbReference>
<dbReference type="InterPro" id="IPR023397">
    <property type="entry name" value="SAM-dep_MeTrfase_MraW_recog"/>
</dbReference>
<gene>
    <name evidence="6" type="primary">rsmH</name>
</gene>
<dbReference type="EC" id="2.1.1.199" evidence="6"/>
<dbReference type="Gene3D" id="3.40.50.150">
    <property type="entry name" value="Vaccinia Virus protein VP39"/>
    <property type="match status" value="1"/>
</dbReference>
<proteinExistence type="inferred from homology"/>
<feature type="binding site" evidence="6">
    <location>
        <begin position="32"/>
        <end position="34"/>
    </location>
    <ligand>
        <name>S-adenosyl-L-methionine</name>
        <dbReference type="ChEBI" id="CHEBI:59789"/>
    </ligand>
</feature>
<keyword evidence="5 6" id="KW-0949">S-adenosyl-L-methionine</keyword>
<evidence type="ECO:0000256" key="5">
    <source>
        <dbReference type="ARBA" id="ARBA00022691"/>
    </source>
</evidence>
<protein>
    <recommendedName>
        <fullName evidence="6">Ribosomal RNA small subunit methyltransferase H</fullName>
        <ecNumber evidence="6">2.1.1.199</ecNumber>
    </recommendedName>
    <alternativeName>
        <fullName evidence="6">16S rRNA m(4)C1402 methyltransferase</fullName>
    </alternativeName>
    <alternativeName>
        <fullName evidence="6">rRNA (cytosine-N(4)-)-methyltransferase RsmH</fullName>
    </alternativeName>
</protein>
<keyword evidence="2 6" id="KW-0698">rRNA processing</keyword>
<evidence type="ECO:0000256" key="3">
    <source>
        <dbReference type="ARBA" id="ARBA00022603"/>
    </source>
</evidence>
<dbReference type="InterPro" id="IPR002903">
    <property type="entry name" value="RsmH"/>
</dbReference>
<comment type="subcellular location">
    <subcellularLocation>
        <location evidence="6">Cytoplasm</location>
    </subcellularLocation>
</comment>
<dbReference type="GO" id="GO:0005737">
    <property type="term" value="C:cytoplasm"/>
    <property type="evidence" value="ECO:0007669"/>
    <property type="project" value="UniProtKB-SubCell"/>
</dbReference>
<dbReference type="AlphaFoldDB" id="Q2PY82"/>
<dbReference type="PANTHER" id="PTHR11265">
    <property type="entry name" value="S-ADENOSYL-METHYLTRANSFERASE MRAW"/>
    <property type="match status" value="1"/>
</dbReference>
<dbReference type="PANTHER" id="PTHR11265:SF0">
    <property type="entry name" value="12S RRNA N4-METHYLCYTIDINE METHYLTRANSFERASE"/>
    <property type="match status" value="1"/>
</dbReference>
<accession>Q2PY82</accession>
<feature type="binding site" evidence="6">
    <location>
        <position position="95"/>
    </location>
    <ligand>
        <name>S-adenosyl-L-methionine</name>
        <dbReference type="ChEBI" id="CHEBI:59789"/>
    </ligand>
</feature>
<keyword evidence="6" id="KW-0963">Cytoplasm</keyword>
<dbReference type="Pfam" id="PF01795">
    <property type="entry name" value="Methyltransf_5"/>
    <property type="match status" value="1"/>
</dbReference>
<evidence type="ECO:0000256" key="1">
    <source>
        <dbReference type="ARBA" id="ARBA00010396"/>
    </source>
</evidence>
<reference evidence="7" key="1">
    <citation type="journal article" date="2006" name="Appl. Environ. Microbiol.">
        <title>Comparative genomics of DNA fragments from six Antarctic marine planktonic bacteria.</title>
        <authorList>
            <person name="Grzymski J.J."/>
            <person name="Carter B.J."/>
            <person name="DeLong E.F."/>
            <person name="Feldman R.A."/>
            <person name="Ghadiri A."/>
            <person name="Murray A.E."/>
        </authorList>
    </citation>
    <scope>NUCLEOTIDE SEQUENCE</scope>
</reference>
<name>Q2PY82_9BACT</name>
<dbReference type="InterPro" id="IPR029063">
    <property type="entry name" value="SAM-dependent_MTases_sf"/>
</dbReference>
<dbReference type="NCBIfam" id="TIGR00006">
    <property type="entry name" value="16S rRNA (cytosine(1402)-N(4))-methyltransferase RsmH"/>
    <property type="match status" value="1"/>
</dbReference>
<organism evidence="7">
    <name type="scientific">uncultured marine bacterium Ant29B7</name>
    <dbReference type="NCBI Taxonomy" id="360426"/>
    <lineage>
        <taxon>Bacteria</taxon>
        <taxon>environmental samples</taxon>
    </lineage>
</organism>
<sequence>MTYHDPVLLDACIQHLHIQPHGIYVDATFGGGGHSRAILDQLGPEGKLFGFDQDPDTSKNAPNDDRFQLLPFNFEHITRILRLHKVTAVDGILADLGVSSHQLDEGSRGFSFRQHAELDMRMNPQSGPGAREWLETVTWEQLAQTLREFGDVHQAGRVATAIIQARDAGQMTWTEDLYECLQPMCKGPRGKKLPAQVFQAIRIAVNRELAVLDSLLVDGANLLKTGGRYVVMSYHSLEDRRVKRFFKEGVLEGEAARDDHGRRYEIFDRITRKPLVASQEEIAINPRARSAKLRVVEKIEPTWG</sequence>
<dbReference type="SUPFAM" id="SSF81799">
    <property type="entry name" value="Putative methyltransferase TM0872, insert domain"/>
    <property type="match status" value="1"/>
</dbReference>
<evidence type="ECO:0000313" key="7">
    <source>
        <dbReference type="EMBL" id="ABC25345.1"/>
    </source>
</evidence>
<feature type="binding site" evidence="6">
    <location>
        <position position="102"/>
    </location>
    <ligand>
        <name>S-adenosyl-L-methionine</name>
        <dbReference type="ChEBI" id="CHEBI:59789"/>
    </ligand>
</feature>
<evidence type="ECO:0000256" key="6">
    <source>
        <dbReference type="HAMAP-Rule" id="MF_01007"/>
    </source>
</evidence>
<comment type="function">
    <text evidence="6">Specifically methylates the N4 position of cytidine in position 1402 (C1402) of 16S rRNA.</text>
</comment>
<dbReference type="SUPFAM" id="SSF53335">
    <property type="entry name" value="S-adenosyl-L-methionine-dependent methyltransferases"/>
    <property type="match status" value="1"/>
</dbReference>
<dbReference type="Gene3D" id="1.10.150.170">
    <property type="entry name" value="Putative methyltransferase TM0872, insert domain"/>
    <property type="match status" value="1"/>
</dbReference>
<dbReference type="GO" id="GO:0070475">
    <property type="term" value="P:rRNA base methylation"/>
    <property type="evidence" value="ECO:0007669"/>
    <property type="project" value="UniProtKB-UniRule"/>
</dbReference>
<evidence type="ECO:0000256" key="2">
    <source>
        <dbReference type="ARBA" id="ARBA00022552"/>
    </source>
</evidence>
<keyword evidence="4 6" id="KW-0808">Transferase</keyword>
<evidence type="ECO:0000256" key="4">
    <source>
        <dbReference type="ARBA" id="ARBA00022679"/>
    </source>
</evidence>
<dbReference type="GO" id="GO:0071424">
    <property type="term" value="F:rRNA (cytosine-N4-)-methyltransferase activity"/>
    <property type="evidence" value="ECO:0007669"/>
    <property type="project" value="UniProtKB-UniRule"/>
</dbReference>
<dbReference type="EMBL" id="DQ295240">
    <property type="protein sequence ID" value="ABC25345.1"/>
    <property type="molecule type" value="Genomic_DNA"/>
</dbReference>
<comment type="similarity">
    <text evidence="1 6">Belongs to the methyltransferase superfamily. RsmH family.</text>
</comment>
<feature type="binding site" evidence="6">
    <location>
        <position position="74"/>
    </location>
    <ligand>
        <name>S-adenosyl-L-methionine</name>
        <dbReference type="ChEBI" id="CHEBI:59789"/>
    </ligand>
</feature>